<feature type="binding site" evidence="4">
    <location>
        <position position="132"/>
    </location>
    <ligand>
        <name>N(2)-acetyl-L-ornithine</name>
        <dbReference type="ChEBI" id="CHEBI:57805"/>
    </ligand>
</feature>
<evidence type="ECO:0000313" key="6">
    <source>
        <dbReference type="Proteomes" id="UP000219621"/>
    </source>
</evidence>
<accession>A0A286GWS0</accession>
<evidence type="ECO:0000256" key="2">
    <source>
        <dbReference type="ARBA" id="ARBA00022679"/>
    </source>
</evidence>
<feature type="binding site" evidence="4">
    <location>
        <position position="129"/>
    </location>
    <ligand>
        <name>pyridoxal 5'-phosphate</name>
        <dbReference type="ChEBI" id="CHEBI:597326"/>
    </ligand>
</feature>
<dbReference type="EMBL" id="OCNJ01000010">
    <property type="protein sequence ID" value="SOD99951.1"/>
    <property type="molecule type" value="Genomic_DNA"/>
</dbReference>
<dbReference type="FunFam" id="3.40.640.10:FF:000004">
    <property type="entry name" value="Acetylornithine aminotransferase"/>
    <property type="match status" value="1"/>
</dbReference>
<dbReference type="InterPro" id="IPR015421">
    <property type="entry name" value="PyrdxlP-dep_Trfase_major"/>
</dbReference>
<comment type="miscellaneous">
    <text evidence="4">May also have succinyldiaminopimelate aminotransferase activity, thus carrying out the corresponding step in lysine biosynthesis.</text>
</comment>
<feature type="modified residue" description="N6-(pyridoxal phosphate)lysine" evidence="4">
    <location>
        <position position="243"/>
    </location>
</feature>
<dbReference type="PIRSF" id="PIRSF000521">
    <property type="entry name" value="Transaminase_4ab_Lys_Orn"/>
    <property type="match status" value="1"/>
</dbReference>
<comment type="subcellular location">
    <subcellularLocation>
        <location evidence="4">Cytoplasm</location>
    </subcellularLocation>
</comment>
<dbReference type="GO" id="GO:0005737">
    <property type="term" value="C:cytoplasm"/>
    <property type="evidence" value="ECO:0007669"/>
    <property type="project" value="UniProtKB-SubCell"/>
</dbReference>
<keyword evidence="4" id="KW-0963">Cytoplasm</keyword>
<dbReference type="PANTHER" id="PTHR11986:SF113">
    <property type="entry name" value="SUCCINYLORNITHINE TRANSAMINASE"/>
    <property type="match status" value="1"/>
</dbReference>
<dbReference type="OrthoDB" id="9801834at2"/>
<dbReference type="CDD" id="cd00610">
    <property type="entry name" value="OAT_like"/>
    <property type="match status" value="1"/>
</dbReference>
<evidence type="ECO:0000256" key="4">
    <source>
        <dbReference type="HAMAP-Rule" id="MF_01107"/>
    </source>
</evidence>
<gene>
    <name evidence="4" type="primary">argD</name>
    <name evidence="5" type="ORF">SAMN05421508_110137</name>
</gene>
<dbReference type="AlphaFoldDB" id="A0A286GWS0"/>
<dbReference type="InterPro" id="IPR015422">
    <property type="entry name" value="PyrdxlP-dep_Trfase_small"/>
</dbReference>
<comment type="pathway">
    <text evidence="4">Amino-acid biosynthesis; L-arginine biosynthesis; N(2)-acetyl-L-ornithine from L-glutamate: step 4/4.</text>
</comment>
<keyword evidence="4" id="KW-0028">Amino-acid biosynthesis</keyword>
<comment type="similarity">
    <text evidence="4">Belongs to the class-III pyridoxal-phosphate-dependent aminotransferase family. ArgD subfamily.</text>
</comment>
<dbReference type="InterPro" id="IPR004636">
    <property type="entry name" value="AcOrn/SuccOrn_fam"/>
</dbReference>
<dbReference type="InterPro" id="IPR050103">
    <property type="entry name" value="Class-III_PLP-dep_AT"/>
</dbReference>
<feature type="binding site" evidence="4">
    <location>
        <begin position="214"/>
        <end position="217"/>
    </location>
    <ligand>
        <name>pyridoxal 5'-phosphate</name>
        <dbReference type="ChEBI" id="CHEBI:597326"/>
    </ligand>
</feature>
<name>A0A286GWS0_9PROT</name>
<dbReference type="InterPro" id="IPR005814">
    <property type="entry name" value="Aminotrans_3"/>
</dbReference>
<dbReference type="EC" id="2.6.1.11" evidence="4"/>
<dbReference type="InterPro" id="IPR049704">
    <property type="entry name" value="Aminotrans_3_PPA_site"/>
</dbReference>
<dbReference type="NCBIfam" id="TIGR00707">
    <property type="entry name" value="argD"/>
    <property type="match status" value="1"/>
</dbReference>
<keyword evidence="6" id="KW-1185">Reference proteome</keyword>
<keyword evidence="3 4" id="KW-0663">Pyridoxal phosphate</keyword>
<feature type="binding site" evidence="4">
    <location>
        <position position="272"/>
    </location>
    <ligand>
        <name>pyridoxal 5'-phosphate</name>
        <dbReference type="ChEBI" id="CHEBI:597326"/>
    </ligand>
</feature>
<evidence type="ECO:0000313" key="5">
    <source>
        <dbReference type="EMBL" id="SOD99951.1"/>
    </source>
</evidence>
<dbReference type="Proteomes" id="UP000219621">
    <property type="component" value="Unassembled WGS sequence"/>
</dbReference>
<comment type="catalytic activity">
    <reaction evidence="4">
        <text>N(2)-acetyl-L-ornithine + 2-oxoglutarate = N-acetyl-L-glutamate 5-semialdehyde + L-glutamate</text>
        <dbReference type="Rhea" id="RHEA:18049"/>
        <dbReference type="ChEBI" id="CHEBI:16810"/>
        <dbReference type="ChEBI" id="CHEBI:29123"/>
        <dbReference type="ChEBI" id="CHEBI:29985"/>
        <dbReference type="ChEBI" id="CHEBI:57805"/>
        <dbReference type="EC" id="2.6.1.11"/>
    </reaction>
</comment>
<dbReference type="PANTHER" id="PTHR11986">
    <property type="entry name" value="AMINOTRANSFERASE CLASS III"/>
    <property type="match status" value="1"/>
</dbReference>
<evidence type="ECO:0000256" key="1">
    <source>
        <dbReference type="ARBA" id="ARBA00022576"/>
    </source>
</evidence>
<keyword evidence="1 4" id="KW-0032">Aminotransferase</keyword>
<comment type="cofactor">
    <cofactor evidence="4">
        <name>pyridoxal 5'-phosphate</name>
        <dbReference type="ChEBI" id="CHEBI:597326"/>
    </cofactor>
    <text evidence="4">Binds 1 pyridoxal phosphate per subunit.</text>
</comment>
<dbReference type="Gene3D" id="3.40.640.10">
    <property type="entry name" value="Type I PLP-dependent aspartate aminotransferase-like (Major domain)"/>
    <property type="match status" value="1"/>
</dbReference>
<dbReference type="PROSITE" id="PS00600">
    <property type="entry name" value="AA_TRANSFER_CLASS_3"/>
    <property type="match status" value="1"/>
</dbReference>
<organism evidence="5 6">
    <name type="scientific">Caenispirillum bisanense</name>
    <dbReference type="NCBI Taxonomy" id="414052"/>
    <lineage>
        <taxon>Bacteria</taxon>
        <taxon>Pseudomonadati</taxon>
        <taxon>Pseudomonadota</taxon>
        <taxon>Alphaproteobacteria</taxon>
        <taxon>Rhodospirillales</taxon>
        <taxon>Novispirillaceae</taxon>
        <taxon>Caenispirillum</taxon>
    </lineage>
</organism>
<comment type="subunit">
    <text evidence="4">Homodimer.</text>
</comment>
<dbReference type="GO" id="GO:0003992">
    <property type="term" value="F:N2-acetyl-L-ornithine:2-oxoglutarate 5-aminotransferase activity"/>
    <property type="evidence" value="ECO:0007669"/>
    <property type="project" value="UniProtKB-UniRule"/>
</dbReference>
<dbReference type="NCBIfam" id="NF002325">
    <property type="entry name" value="PRK01278.1"/>
    <property type="match status" value="1"/>
</dbReference>
<dbReference type="InterPro" id="IPR015424">
    <property type="entry name" value="PyrdxlP-dep_Trfase"/>
</dbReference>
<proteinExistence type="inferred from homology"/>
<dbReference type="HAMAP" id="MF_01107">
    <property type="entry name" value="ArgD_aminotrans_3"/>
    <property type="match status" value="1"/>
</dbReference>
<feature type="binding site" evidence="4">
    <location>
        <begin position="97"/>
        <end position="98"/>
    </location>
    <ligand>
        <name>pyridoxal 5'-phosphate</name>
        <dbReference type="ChEBI" id="CHEBI:597326"/>
    </ligand>
</feature>
<dbReference type="GO" id="GO:0006526">
    <property type="term" value="P:L-arginine biosynthetic process"/>
    <property type="evidence" value="ECO:0007669"/>
    <property type="project" value="UniProtKB-UniRule"/>
</dbReference>
<dbReference type="SUPFAM" id="SSF53383">
    <property type="entry name" value="PLP-dependent transferases"/>
    <property type="match status" value="1"/>
</dbReference>
<dbReference type="Pfam" id="PF00202">
    <property type="entry name" value="Aminotran_3"/>
    <property type="match status" value="1"/>
</dbReference>
<protein>
    <recommendedName>
        <fullName evidence="4">Acetylornithine aminotransferase</fullName>
        <shortName evidence="4">ACOAT</shortName>
        <ecNumber evidence="4">2.6.1.11</ecNumber>
    </recommendedName>
</protein>
<dbReference type="Gene3D" id="3.90.1150.10">
    <property type="entry name" value="Aspartate Aminotransferase, domain 1"/>
    <property type="match status" value="1"/>
</dbReference>
<reference evidence="5 6" key="1">
    <citation type="submission" date="2017-09" db="EMBL/GenBank/DDBJ databases">
        <authorList>
            <person name="Ehlers B."/>
            <person name="Leendertz F.H."/>
        </authorList>
    </citation>
    <scope>NUCLEOTIDE SEQUENCE [LARGE SCALE GENOMIC DNA]</scope>
    <source>
        <strain evidence="5 6">USBA 140</strain>
    </source>
</reference>
<keyword evidence="2 4" id="KW-0808">Transferase</keyword>
<dbReference type="RefSeq" id="WP_097280969.1">
    <property type="nucleotide sequence ID" value="NZ_OCNJ01000010.1"/>
</dbReference>
<dbReference type="UniPathway" id="UPA00068">
    <property type="reaction ID" value="UER00109"/>
</dbReference>
<keyword evidence="4" id="KW-0055">Arginine biosynthesis</keyword>
<sequence>MTIPALMPTYGRADVAFESGEGCWLTATDGRRYLDFGSGVAVNSLGHSHPHLVKAIQEQAARVIHTSNLYRVPGQERAAARLVENTFADTVFFNNSGAEALEMAIKIARRYHQAQGSDRYRVIVARQAFHGRTLATIAAGGQEKHLAGFAPMVEGFDRVGFGNLNEARQAVGEQTAAVLVEPVQGEGGIRAADAQYLQGLRAMCDEYGLLLMLDEVQTGNGRTGKLYAHEWAGITPDVMATAKGLGGGFPVGAVLATETAAAAMTAGTHGSTFGGNPLAMAAVNAVLDVLLGEGFLDRVQSMGALLRGRLDDLAARHPGVVEEVRGVGLMLGLKTVPTNTDFVSRALSHGLLTVPAGDNVVRLLPPLVVGEADIDTAVDILDRVCKEPTPAS</sequence>
<feature type="binding site" evidence="4">
    <location>
        <position position="271"/>
    </location>
    <ligand>
        <name>N(2)-acetyl-L-ornithine</name>
        <dbReference type="ChEBI" id="CHEBI:57805"/>
    </ligand>
</feature>
<dbReference type="GO" id="GO:0042802">
    <property type="term" value="F:identical protein binding"/>
    <property type="evidence" value="ECO:0007669"/>
    <property type="project" value="TreeGrafter"/>
</dbReference>
<dbReference type="GO" id="GO:0030170">
    <property type="term" value="F:pyridoxal phosphate binding"/>
    <property type="evidence" value="ECO:0007669"/>
    <property type="project" value="InterPro"/>
</dbReference>
<evidence type="ECO:0000256" key="3">
    <source>
        <dbReference type="ARBA" id="ARBA00022898"/>
    </source>
</evidence>